<accession>A0A7Y6TTM9</accession>
<proteinExistence type="predicted"/>
<evidence type="ECO:0000313" key="2">
    <source>
        <dbReference type="Proteomes" id="UP000566985"/>
    </source>
</evidence>
<gene>
    <name evidence="1" type="ORF">HU668_18330</name>
</gene>
<name>A0A7Y6TTM9_9GAMM</name>
<evidence type="ECO:0000313" key="1">
    <source>
        <dbReference type="EMBL" id="NUY98417.1"/>
    </source>
</evidence>
<dbReference type="AlphaFoldDB" id="A0A7Y6TTM9"/>
<protein>
    <submittedName>
        <fullName evidence="1">Uncharacterized protein</fullName>
    </submittedName>
</protein>
<dbReference type="GeneID" id="57347058"/>
<organism evidence="1 2">
    <name type="scientific">Pantoea brenneri</name>
    <dbReference type="NCBI Taxonomy" id="472694"/>
    <lineage>
        <taxon>Bacteria</taxon>
        <taxon>Pseudomonadati</taxon>
        <taxon>Pseudomonadota</taxon>
        <taxon>Gammaproteobacteria</taxon>
        <taxon>Enterobacterales</taxon>
        <taxon>Erwiniaceae</taxon>
        <taxon>Pantoea</taxon>
    </lineage>
</organism>
<comment type="caution">
    <text evidence="1">The sequence shown here is derived from an EMBL/GenBank/DDBJ whole genome shotgun (WGS) entry which is preliminary data.</text>
</comment>
<dbReference type="RefSeq" id="WP_069729489.1">
    <property type="nucleotide sequence ID" value="NZ_JABWPE010000025.1"/>
</dbReference>
<dbReference type="EMBL" id="JABWPM010000025">
    <property type="protein sequence ID" value="NUY98417.1"/>
    <property type="molecule type" value="Genomic_DNA"/>
</dbReference>
<sequence>MLNKGVTASSTGAVVDVMNTVSSLAQGVTGTVETISKALGTLNLKASAMYAKAEVDTKHDLIVHRVTSKDSAALRLATQKHAIKQELAHSTELQELFVECAALFD</sequence>
<dbReference type="Proteomes" id="UP000566985">
    <property type="component" value="Unassembled WGS sequence"/>
</dbReference>
<reference evidence="1 2" key="1">
    <citation type="submission" date="2020-05" db="EMBL/GenBank/DDBJ databases">
        <title>Whole Genome Sequences of Enterobacteriales Associated with the International Space Station.</title>
        <authorList>
            <person name="Bharadwaj A."/>
            <person name="Daudu R."/>
            <person name="Singh N."/>
            <person name="Wood J."/>
            <person name="Debieu M."/>
            <person name="Mason C."/>
            <person name="Wang C."/>
            <person name="Venkateswaran K."/>
        </authorList>
    </citation>
    <scope>NUCLEOTIDE SEQUENCE [LARGE SCALE GENOMIC DNA]</scope>
    <source>
        <strain evidence="1 2">IF5SW-B1</strain>
    </source>
</reference>